<organism evidence="2 3">
    <name type="scientific">Deinococcus koreensis</name>
    <dbReference type="NCBI Taxonomy" id="2054903"/>
    <lineage>
        <taxon>Bacteria</taxon>
        <taxon>Thermotogati</taxon>
        <taxon>Deinococcota</taxon>
        <taxon>Deinococci</taxon>
        <taxon>Deinococcales</taxon>
        <taxon>Deinococcaceae</taxon>
        <taxon>Deinococcus</taxon>
    </lineage>
</organism>
<dbReference type="EMBL" id="PPPD01000001">
    <property type="protein sequence ID" value="PNY82678.1"/>
    <property type="molecule type" value="Genomic_DNA"/>
</dbReference>
<protein>
    <recommendedName>
        <fullName evidence="1">Roadblock/LAMTOR2 domain-containing protein</fullName>
    </recommendedName>
</protein>
<evidence type="ECO:0000313" key="2">
    <source>
        <dbReference type="EMBL" id="PNY82678.1"/>
    </source>
</evidence>
<proteinExistence type="predicted"/>
<keyword evidence="3" id="KW-1185">Reference proteome</keyword>
<evidence type="ECO:0000259" key="1">
    <source>
        <dbReference type="Pfam" id="PF03259"/>
    </source>
</evidence>
<comment type="caution">
    <text evidence="2">The sequence shown here is derived from an EMBL/GenBank/DDBJ whole genome shotgun (WGS) entry which is preliminary data.</text>
</comment>
<dbReference type="Proteomes" id="UP000236379">
    <property type="component" value="Unassembled WGS sequence"/>
</dbReference>
<name>A0A2K3V1M6_9DEIO</name>
<dbReference type="RefSeq" id="WP_103313110.1">
    <property type="nucleotide sequence ID" value="NZ_PPPD01000001.1"/>
</dbReference>
<reference evidence="2 3" key="1">
    <citation type="submission" date="2018-01" db="EMBL/GenBank/DDBJ databases">
        <title>Deinococcus koreensis sp. nov., a radiation-resistant bacterium isolated from river water.</title>
        <authorList>
            <person name="Choi A."/>
        </authorList>
    </citation>
    <scope>NUCLEOTIDE SEQUENCE [LARGE SCALE GENOMIC DNA]</scope>
    <source>
        <strain evidence="2 3">SJW1-2</strain>
    </source>
</reference>
<dbReference type="OrthoDB" id="69092at2"/>
<accession>A0A2K3V1M6</accession>
<feature type="domain" description="Roadblock/LAMTOR2" evidence="1">
    <location>
        <begin position="2"/>
        <end position="84"/>
    </location>
</feature>
<dbReference type="AlphaFoldDB" id="A0A2K3V1M6"/>
<sequence>MFDSLMDVRGMRHILLIDEAGSVVTSAGISPGALKAELGLVAASRAVIGSLQGNLEAATWQELLLDVDGGPVLLTPYGTQILLTAFDDVSSLGRVRFAIRRLLGSS</sequence>
<evidence type="ECO:0000313" key="3">
    <source>
        <dbReference type="Proteomes" id="UP000236379"/>
    </source>
</evidence>
<dbReference type="Gene3D" id="3.30.450.30">
    <property type="entry name" value="Dynein light chain 2a, cytoplasmic"/>
    <property type="match status" value="1"/>
</dbReference>
<dbReference type="InterPro" id="IPR004942">
    <property type="entry name" value="Roadblock/LAMTOR2_dom"/>
</dbReference>
<gene>
    <name evidence="2" type="ORF">CVO96_16150</name>
</gene>
<dbReference type="Pfam" id="PF03259">
    <property type="entry name" value="Robl_LC7"/>
    <property type="match status" value="1"/>
</dbReference>
<dbReference type="SUPFAM" id="SSF103196">
    <property type="entry name" value="Roadblock/LC7 domain"/>
    <property type="match status" value="1"/>
</dbReference>